<reference evidence="1 2" key="1">
    <citation type="submission" date="2021-03" db="EMBL/GenBank/DDBJ databases">
        <title>Antimicrobial resistance genes in bacteria isolated from Japanese honey, and their potential for conferring macrolide and lincosamide resistance in the American foulbrood pathogen Paenibacillus larvae.</title>
        <authorList>
            <person name="Okamoto M."/>
            <person name="Kumagai M."/>
            <person name="Kanamori H."/>
            <person name="Takamatsu D."/>
        </authorList>
    </citation>
    <scope>NUCLEOTIDE SEQUENCE [LARGE SCALE GENOMIC DNA]</scope>
    <source>
        <strain evidence="1 2">J34TS1</strain>
    </source>
</reference>
<dbReference type="Pfam" id="PF00300">
    <property type="entry name" value="His_Phos_1"/>
    <property type="match status" value="1"/>
</dbReference>
<dbReference type="CDD" id="cd07067">
    <property type="entry name" value="HP_PGM_like"/>
    <property type="match status" value="1"/>
</dbReference>
<dbReference type="EMBL" id="BORT01000040">
    <property type="protein sequence ID" value="GIO50918.1"/>
    <property type="molecule type" value="Genomic_DNA"/>
</dbReference>
<protein>
    <submittedName>
        <fullName evidence="1">Histidine phosphatase family protein</fullName>
    </submittedName>
</protein>
<proteinExistence type="predicted"/>
<comment type="caution">
    <text evidence="1">The sequence shown here is derived from an EMBL/GenBank/DDBJ whole genome shotgun (WGS) entry which is preliminary data.</text>
</comment>
<dbReference type="Gene3D" id="3.40.50.1240">
    <property type="entry name" value="Phosphoglycerate mutase-like"/>
    <property type="match status" value="1"/>
</dbReference>
<accession>A0A919YJZ3</accession>
<dbReference type="SUPFAM" id="SSF53254">
    <property type="entry name" value="Phosphoglycerate mutase-like"/>
    <property type="match status" value="1"/>
</dbReference>
<gene>
    <name evidence="1" type="ORF">J34TS1_56830</name>
</gene>
<dbReference type="RefSeq" id="WP_212981005.1">
    <property type="nucleotide sequence ID" value="NZ_AP025343.1"/>
</dbReference>
<evidence type="ECO:0000313" key="2">
    <source>
        <dbReference type="Proteomes" id="UP000682811"/>
    </source>
</evidence>
<sequence length="190" mass="21974">MEFIFIRHGHGEHLLDYPNQLNTSHPGLTEYGKMQVHQLREQITFSADDLILVSPTKRTIETAMMLTDNINFIITPLVGPRMFPQSAGAPFLNCDQIYSKVEIKDLYGNVMILDLNLNCWENGINKIDQDIFEEYARQLIDWIEDKYKRIFVISHDGTITNYRIILGEEGLSRNDFLGEGGVYRMNLCNK</sequence>
<keyword evidence="2" id="KW-1185">Reference proteome</keyword>
<dbReference type="InterPro" id="IPR013078">
    <property type="entry name" value="His_Pase_superF_clade-1"/>
</dbReference>
<dbReference type="Proteomes" id="UP000682811">
    <property type="component" value="Unassembled WGS sequence"/>
</dbReference>
<dbReference type="AlphaFoldDB" id="A0A919YJZ3"/>
<name>A0A919YJZ3_9BACL</name>
<dbReference type="InterPro" id="IPR029033">
    <property type="entry name" value="His_PPase_superfam"/>
</dbReference>
<evidence type="ECO:0000313" key="1">
    <source>
        <dbReference type="EMBL" id="GIO50918.1"/>
    </source>
</evidence>
<organism evidence="1 2">
    <name type="scientific">Paenibacillus azoreducens</name>
    <dbReference type="NCBI Taxonomy" id="116718"/>
    <lineage>
        <taxon>Bacteria</taxon>
        <taxon>Bacillati</taxon>
        <taxon>Bacillota</taxon>
        <taxon>Bacilli</taxon>
        <taxon>Bacillales</taxon>
        <taxon>Paenibacillaceae</taxon>
        <taxon>Paenibacillus</taxon>
    </lineage>
</organism>